<sequence length="137" mass="15750">MTAGTVRILRKPPFSPNTSGRAIPRKKARVAGVKSITLNERGWEFQCDIRTAIVFFLKKRVGRSRIDRVKNYVCVRIFIFCDTLDLTIFVPGTSYELTSGAYAGDTFFILESFKDFYLEDGDWQYLAPLNAPFESFW</sequence>
<dbReference type="Proteomes" id="UP000499080">
    <property type="component" value="Unassembled WGS sequence"/>
</dbReference>
<gene>
    <name evidence="1" type="ORF">AVEN_119286_1</name>
</gene>
<organism evidence="1 2">
    <name type="scientific">Araneus ventricosus</name>
    <name type="common">Orbweaver spider</name>
    <name type="synonym">Epeira ventricosa</name>
    <dbReference type="NCBI Taxonomy" id="182803"/>
    <lineage>
        <taxon>Eukaryota</taxon>
        <taxon>Metazoa</taxon>
        <taxon>Ecdysozoa</taxon>
        <taxon>Arthropoda</taxon>
        <taxon>Chelicerata</taxon>
        <taxon>Arachnida</taxon>
        <taxon>Araneae</taxon>
        <taxon>Araneomorphae</taxon>
        <taxon>Entelegynae</taxon>
        <taxon>Araneoidea</taxon>
        <taxon>Araneidae</taxon>
        <taxon>Araneus</taxon>
    </lineage>
</organism>
<keyword evidence="2" id="KW-1185">Reference proteome</keyword>
<reference evidence="1 2" key="1">
    <citation type="journal article" date="2019" name="Sci. Rep.">
        <title>Orb-weaving spider Araneus ventricosus genome elucidates the spidroin gene catalogue.</title>
        <authorList>
            <person name="Kono N."/>
            <person name="Nakamura H."/>
            <person name="Ohtoshi R."/>
            <person name="Moran D.A.P."/>
            <person name="Shinohara A."/>
            <person name="Yoshida Y."/>
            <person name="Fujiwara M."/>
            <person name="Mori M."/>
            <person name="Tomita M."/>
            <person name="Arakawa K."/>
        </authorList>
    </citation>
    <scope>NUCLEOTIDE SEQUENCE [LARGE SCALE GENOMIC DNA]</scope>
</reference>
<dbReference type="AlphaFoldDB" id="A0A4Y2EHU4"/>
<evidence type="ECO:0000313" key="2">
    <source>
        <dbReference type="Proteomes" id="UP000499080"/>
    </source>
</evidence>
<name>A0A4Y2EHU4_ARAVE</name>
<comment type="caution">
    <text evidence="1">The sequence shown here is derived from an EMBL/GenBank/DDBJ whole genome shotgun (WGS) entry which is preliminary data.</text>
</comment>
<accession>A0A4Y2EHU4</accession>
<protein>
    <submittedName>
        <fullName evidence="1">Uncharacterized protein</fullName>
    </submittedName>
</protein>
<evidence type="ECO:0000313" key="1">
    <source>
        <dbReference type="EMBL" id="GBM27829.1"/>
    </source>
</evidence>
<dbReference type="EMBL" id="BGPR01000595">
    <property type="protein sequence ID" value="GBM27829.1"/>
    <property type="molecule type" value="Genomic_DNA"/>
</dbReference>
<proteinExistence type="predicted"/>